<evidence type="ECO:0000256" key="13">
    <source>
        <dbReference type="RuleBase" id="RU362091"/>
    </source>
</evidence>
<keyword evidence="10 14" id="KW-0472">Membrane</keyword>
<feature type="transmembrane region" description="Helical" evidence="14">
    <location>
        <begin position="76"/>
        <end position="96"/>
    </location>
</feature>
<keyword evidence="16" id="KW-1185">Reference proteome</keyword>
<gene>
    <name evidence="15" type="ORF">OCV51_14120</name>
</gene>
<proteinExistence type="inferred from homology"/>
<evidence type="ECO:0000256" key="5">
    <source>
        <dbReference type="ARBA" id="ARBA00022692"/>
    </source>
</evidence>
<protein>
    <submittedName>
        <fullName evidence="15">Sodium:solute symporter family protein</fullName>
    </submittedName>
</protein>
<dbReference type="RefSeq" id="WP_059066947.1">
    <property type="nucleotide sequence ID" value="NZ_JAOQJX010000036.1"/>
</dbReference>
<feature type="transmembrane region" description="Helical" evidence="14">
    <location>
        <begin position="324"/>
        <end position="353"/>
    </location>
</feature>
<dbReference type="InterPro" id="IPR001734">
    <property type="entry name" value="Na/solute_symporter"/>
</dbReference>
<evidence type="ECO:0000256" key="3">
    <source>
        <dbReference type="ARBA" id="ARBA00022448"/>
    </source>
</evidence>
<dbReference type="PROSITE" id="PS50283">
    <property type="entry name" value="NA_SOLUT_SYMP_3"/>
    <property type="match status" value="1"/>
</dbReference>
<evidence type="ECO:0000256" key="2">
    <source>
        <dbReference type="ARBA" id="ARBA00006434"/>
    </source>
</evidence>
<keyword evidence="8" id="KW-0915">Sodium</keyword>
<evidence type="ECO:0000256" key="14">
    <source>
        <dbReference type="SAM" id="Phobius"/>
    </source>
</evidence>
<evidence type="ECO:0000313" key="15">
    <source>
        <dbReference type="EMBL" id="MCU6748775.1"/>
    </source>
</evidence>
<dbReference type="PANTHER" id="PTHR48086:SF3">
    <property type="entry name" value="SODIUM_PROLINE SYMPORTER"/>
    <property type="match status" value="1"/>
</dbReference>
<dbReference type="EMBL" id="JAOQJX010000036">
    <property type="protein sequence ID" value="MCU6748775.1"/>
    <property type="molecule type" value="Genomic_DNA"/>
</dbReference>
<keyword evidence="7 14" id="KW-1133">Transmembrane helix</keyword>
<comment type="catalytic activity">
    <reaction evidence="12">
        <text>L-proline(in) + Na(+)(in) = L-proline(out) + Na(+)(out)</text>
        <dbReference type="Rhea" id="RHEA:28967"/>
        <dbReference type="ChEBI" id="CHEBI:29101"/>
        <dbReference type="ChEBI" id="CHEBI:60039"/>
    </reaction>
</comment>
<feature type="transmembrane region" description="Helical" evidence="14">
    <location>
        <begin position="158"/>
        <end position="178"/>
    </location>
</feature>
<feature type="transmembrane region" description="Helical" evidence="14">
    <location>
        <begin position="281"/>
        <end position="304"/>
    </location>
</feature>
<dbReference type="InterPro" id="IPR050277">
    <property type="entry name" value="Sodium:Solute_Symporter"/>
</dbReference>
<dbReference type="InterPro" id="IPR038377">
    <property type="entry name" value="Na/Glc_symporter_sf"/>
</dbReference>
<keyword evidence="9" id="KW-0406">Ion transport</keyword>
<evidence type="ECO:0000256" key="1">
    <source>
        <dbReference type="ARBA" id="ARBA00004651"/>
    </source>
</evidence>
<feature type="transmembrane region" description="Helical" evidence="14">
    <location>
        <begin position="453"/>
        <end position="475"/>
    </location>
</feature>
<feature type="transmembrane region" description="Helical" evidence="14">
    <location>
        <begin position="241"/>
        <end position="260"/>
    </location>
</feature>
<evidence type="ECO:0000256" key="12">
    <source>
        <dbReference type="ARBA" id="ARBA00033708"/>
    </source>
</evidence>
<evidence type="ECO:0000256" key="8">
    <source>
        <dbReference type="ARBA" id="ARBA00023053"/>
    </source>
</evidence>
<keyword evidence="5 14" id="KW-0812">Transmembrane</keyword>
<name>A0ABT2TER5_9FIRM</name>
<feature type="transmembrane region" description="Helical" evidence="14">
    <location>
        <begin position="429"/>
        <end position="447"/>
    </location>
</feature>
<feature type="transmembrane region" description="Helical" evidence="14">
    <location>
        <begin position="373"/>
        <end position="392"/>
    </location>
</feature>
<feature type="transmembrane region" description="Helical" evidence="14">
    <location>
        <begin position="38"/>
        <end position="64"/>
    </location>
</feature>
<evidence type="ECO:0000256" key="11">
    <source>
        <dbReference type="ARBA" id="ARBA00023201"/>
    </source>
</evidence>
<reference evidence="15 16" key="1">
    <citation type="journal article" date="2021" name="ISME Commun">
        <title>Automated analysis of genomic sequences facilitates high-throughput and comprehensive description of bacteria.</title>
        <authorList>
            <person name="Hitch T.C.A."/>
        </authorList>
    </citation>
    <scope>NUCLEOTIDE SEQUENCE [LARGE SCALE GENOMIC DNA]</scope>
    <source>
        <strain evidence="15 16">H2_18</strain>
    </source>
</reference>
<evidence type="ECO:0000256" key="9">
    <source>
        <dbReference type="ARBA" id="ARBA00023065"/>
    </source>
</evidence>
<comment type="similarity">
    <text evidence="2 13">Belongs to the sodium:solute symporter (SSF) (TC 2.A.21) family.</text>
</comment>
<feature type="transmembrane region" description="Helical" evidence="14">
    <location>
        <begin position="126"/>
        <end position="146"/>
    </location>
</feature>
<evidence type="ECO:0000256" key="7">
    <source>
        <dbReference type="ARBA" id="ARBA00022989"/>
    </source>
</evidence>
<feature type="transmembrane region" description="Helical" evidence="14">
    <location>
        <begin position="6"/>
        <end position="26"/>
    </location>
</feature>
<keyword evidence="4" id="KW-1003">Cell membrane</keyword>
<keyword evidence="6" id="KW-0769">Symport</keyword>
<accession>A0ABT2TER5</accession>
<keyword evidence="11" id="KW-0739">Sodium transport</keyword>
<dbReference type="CDD" id="cd10322">
    <property type="entry name" value="SLC5sbd"/>
    <property type="match status" value="1"/>
</dbReference>
<feature type="transmembrane region" description="Helical" evidence="14">
    <location>
        <begin position="185"/>
        <end position="207"/>
    </location>
</feature>
<evidence type="ECO:0000313" key="16">
    <source>
        <dbReference type="Proteomes" id="UP001652394"/>
    </source>
</evidence>
<evidence type="ECO:0000256" key="4">
    <source>
        <dbReference type="ARBA" id="ARBA00022475"/>
    </source>
</evidence>
<sequence>MNKQILSFLIIITYLFFMLIVTIINGRRKKHKKNAEGFFLAGRGVSSVLLPLTMIASVMSTFAFLGAPGMYYNHGISYFAIVLSQMWVCLMILYFGNKIRRQAKKYGYLSIGDYFQDRYKSSYLKVLASCIAVLMTMVFLAMQYVGNARALSMVTGEIVPYEAAIFVSVVFSLLYVLIGGASGVVLLDAIQAIILIVGIVVAAYIALGPSGGIDALFNTTASSLPELLSRPGPKGLYTDQYWIMQFIVLPFGLWLCPHVWNKSLMAKDEKALSRSAFSIPLSMIIIYGVAALFIGLAGHILIPASEVTAADNILPMMMTRYSHWLVAALIMGAAMSAGLSTMNAMLLVTSQIVSQDLILFKRKDQVTDKQNMFLSRIIIIAIAVICSLIALRPPQTLVQLVQDVAYTGLAQLAPPFIAGLYWKGVRKEGAIAGLTAGTIILFATRIMNVSPLGWPGFMWAFGINILLLIFISLLLKKKDISDIEARFFVPFK</sequence>
<keyword evidence="3" id="KW-0813">Transport</keyword>
<dbReference type="Pfam" id="PF00474">
    <property type="entry name" value="SSF"/>
    <property type="match status" value="1"/>
</dbReference>
<dbReference type="PANTHER" id="PTHR48086">
    <property type="entry name" value="SODIUM/PROLINE SYMPORTER-RELATED"/>
    <property type="match status" value="1"/>
</dbReference>
<evidence type="ECO:0000256" key="10">
    <source>
        <dbReference type="ARBA" id="ARBA00023136"/>
    </source>
</evidence>
<dbReference type="Gene3D" id="1.20.1730.10">
    <property type="entry name" value="Sodium/glucose cotransporter"/>
    <property type="match status" value="1"/>
</dbReference>
<feature type="transmembrane region" description="Helical" evidence="14">
    <location>
        <begin position="404"/>
        <end position="422"/>
    </location>
</feature>
<dbReference type="Proteomes" id="UP001652394">
    <property type="component" value="Unassembled WGS sequence"/>
</dbReference>
<organism evidence="15 16">
    <name type="scientific">Faecalicatena acetigenes</name>
    <dbReference type="NCBI Taxonomy" id="2981790"/>
    <lineage>
        <taxon>Bacteria</taxon>
        <taxon>Bacillati</taxon>
        <taxon>Bacillota</taxon>
        <taxon>Clostridia</taxon>
        <taxon>Lachnospirales</taxon>
        <taxon>Lachnospiraceae</taxon>
        <taxon>Faecalicatena</taxon>
    </lineage>
</organism>
<comment type="subcellular location">
    <subcellularLocation>
        <location evidence="1">Cell membrane</location>
        <topology evidence="1">Multi-pass membrane protein</topology>
    </subcellularLocation>
</comment>
<comment type="caution">
    <text evidence="15">The sequence shown here is derived from an EMBL/GenBank/DDBJ whole genome shotgun (WGS) entry which is preliminary data.</text>
</comment>
<evidence type="ECO:0000256" key="6">
    <source>
        <dbReference type="ARBA" id="ARBA00022847"/>
    </source>
</evidence>